<dbReference type="EMBL" id="CP083244">
    <property type="protein sequence ID" value="UOK73964.1"/>
    <property type="molecule type" value="Genomic_DNA"/>
</dbReference>
<sequence length="67" mass="7451">MKHTRTTPPSHVVFVVEGEGDSAHWTRIGAAWPHDDGEGFNLKLACMPLDGRVVIRKLKPKDMEAGR</sequence>
<evidence type="ECO:0000313" key="2">
    <source>
        <dbReference type="Proteomes" id="UP000831684"/>
    </source>
</evidence>
<gene>
    <name evidence="1" type="ORF">K9D25_24795</name>
</gene>
<reference evidence="1" key="1">
    <citation type="submission" date="2021-09" db="EMBL/GenBank/DDBJ databases">
        <title>Network and meta-omics reveal the key degrader and cooperation patterns in an efficient 1,4-dioxane-degrading microbial community.</title>
        <authorList>
            <person name="Dai C."/>
        </authorList>
    </citation>
    <scope>NUCLEOTIDE SEQUENCE</scope>
    <source>
        <strain evidence="1">ZM13</strain>
        <plasmid evidence="1">pE</plasmid>
    </source>
</reference>
<name>A0A9E6ZYI3_9HYPH</name>
<accession>A0A9E6ZYI3</accession>
<evidence type="ECO:0000313" key="1">
    <source>
        <dbReference type="EMBL" id="UOK73964.1"/>
    </source>
</evidence>
<organism evidence="1 2">
    <name type="scientific">Ancylobacter polymorphus</name>
    <dbReference type="NCBI Taxonomy" id="223390"/>
    <lineage>
        <taxon>Bacteria</taxon>
        <taxon>Pseudomonadati</taxon>
        <taxon>Pseudomonadota</taxon>
        <taxon>Alphaproteobacteria</taxon>
        <taxon>Hyphomicrobiales</taxon>
        <taxon>Xanthobacteraceae</taxon>
        <taxon>Ancylobacter</taxon>
    </lineage>
</organism>
<dbReference type="KEGG" id="apol:K9D25_24795"/>
<dbReference type="Proteomes" id="UP000831684">
    <property type="component" value="Plasmid pE"/>
</dbReference>
<dbReference type="RefSeq" id="WP_244451531.1">
    <property type="nucleotide sequence ID" value="NZ_CP083244.1"/>
</dbReference>
<geneLocation type="plasmid" evidence="1 2">
    <name>pE</name>
</geneLocation>
<keyword evidence="1" id="KW-0614">Plasmid</keyword>
<dbReference type="AlphaFoldDB" id="A0A9E6ZYI3"/>
<protein>
    <submittedName>
        <fullName evidence="1">Uncharacterized protein</fullName>
    </submittedName>
</protein>
<proteinExistence type="predicted"/>